<keyword evidence="2" id="KW-1185">Reference proteome</keyword>
<organism evidence="1 2">
    <name type="scientific">Lentzea indica</name>
    <dbReference type="NCBI Taxonomy" id="2604800"/>
    <lineage>
        <taxon>Bacteria</taxon>
        <taxon>Bacillati</taxon>
        <taxon>Actinomycetota</taxon>
        <taxon>Actinomycetes</taxon>
        <taxon>Pseudonocardiales</taxon>
        <taxon>Pseudonocardiaceae</taxon>
        <taxon>Lentzea</taxon>
    </lineage>
</organism>
<accession>A0ABX1FF09</accession>
<proteinExistence type="predicted"/>
<reference evidence="1 2" key="1">
    <citation type="submission" date="2019-08" db="EMBL/GenBank/DDBJ databases">
        <title>Lentzea from Indian Himalayas.</title>
        <authorList>
            <person name="Mandal S."/>
            <person name="Mallick Gupta A."/>
            <person name="Maiti P.K."/>
            <person name="Sarkar J."/>
            <person name="Mandal S."/>
        </authorList>
    </citation>
    <scope>NUCLEOTIDE SEQUENCE [LARGE SCALE GENOMIC DNA]</scope>
    <source>
        <strain evidence="1 2">PSKA42</strain>
    </source>
</reference>
<dbReference type="RefSeq" id="WP_167973382.1">
    <property type="nucleotide sequence ID" value="NZ_VSRL01000034.1"/>
</dbReference>
<name>A0ABX1FF09_9PSEU</name>
<evidence type="ECO:0000313" key="1">
    <source>
        <dbReference type="EMBL" id="NKE57549.1"/>
    </source>
</evidence>
<dbReference type="Proteomes" id="UP001515943">
    <property type="component" value="Unassembled WGS sequence"/>
</dbReference>
<sequence length="393" mass="41063">MLAQIQVDGVGNVTSLGAQRRRATGIAVDRVEFQAQNVTTAAGTTSVDTHTTATIGVRGDGDLTVSRKVHLPQGIQFTDTTGLAPSGDTVNLAGQLRVRAPGTPSSTVEIQTPAAGPAVSHIHSGQSGDWVIRSAALHGNVNIQDTTTLGRVNIGGFLASFTSRIAVGGQQPNFGAISPDVFVRNDDTFVFPTPIGVCAQTDIGEGVRATSRDGTGLVASGGTRAAVFHGDVEVRGRLTKTSLNFKIDHPVDPANRYLSHSAVESDEMKNVYDGVVVLDGAGAAVVSLPSWFEALNNEFRYQLTAVGAAAPNLHVAEEISGGSFAIAGGPAGMKVCWQVTGVRQDAYARANPLRVETDKQDRERGNYLHPEVYGEPAERNVFAAVAQPTGGDA</sequence>
<evidence type="ECO:0000313" key="2">
    <source>
        <dbReference type="Proteomes" id="UP001515943"/>
    </source>
</evidence>
<gene>
    <name evidence="1" type="ORF">FXN61_12165</name>
</gene>
<comment type="caution">
    <text evidence="1">The sequence shown here is derived from an EMBL/GenBank/DDBJ whole genome shotgun (WGS) entry which is preliminary data.</text>
</comment>
<dbReference type="EMBL" id="VSRL01000034">
    <property type="protein sequence ID" value="NKE57549.1"/>
    <property type="molecule type" value="Genomic_DNA"/>
</dbReference>
<protein>
    <submittedName>
        <fullName evidence="1">Uncharacterized protein</fullName>
    </submittedName>
</protein>